<feature type="transmembrane region" description="Helical" evidence="5">
    <location>
        <begin position="304"/>
        <end position="321"/>
    </location>
</feature>
<dbReference type="RefSeq" id="XP_055886493.1">
    <property type="nucleotide sequence ID" value="XM_056030518.1"/>
</dbReference>
<organism evidence="6 7">
    <name type="scientific">Biomphalaria glabrata</name>
    <name type="common">Bloodfluke planorb</name>
    <name type="synonym">Freshwater snail</name>
    <dbReference type="NCBI Taxonomy" id="6526"/>
    <lineage>
        <taxon>Eukaryota</taxon>
        <taxon>Metazoa</taxon>
        <taxon>Spiralia</taxon>
        <taxon>Lophotrochozoa</taxon>
        <taxon>Mollusca</taxon>
        <taxon>Gastropoda</taxon>
        <taxon>Heterobranchia</taxon>
        <taxon>Euthyneura</taxon>
        <taxon>Panpulmonata</taxon>
        <taxon>Hygrophila</taxon>
        <taxon>Lymnaeoidea</taxon>
        <taxon>Planorbidae</taxon>
        <taxon>Biomphalaria</taxon>
    </lineage>
</organism>
<evidence type="ECO:0000256" key="5">
    <source>
        <dbReference type="SAM" id="Phobius"/>
    </source>
</evidence>
<evidence type="ECO:0000256" key="1">
    <source>
        <dbReference type="ARBA" id="ARBA00004141"/>
    </source>
</evidence>
<accession>A0A9W3AH02</accession>
<name>A0A9W3AH02_BIOGL</name>
<evidence type="ECO:0000256" key="4">
    <source>
        <dbReference type="ARBA" id="ARBA00023136"/>
    </source>
</evidence>
<dbReference type="InterPro" id="IPR019537">
    <property type="entry name" value="TMEM65"/>
</dbReference>
<reference evidence="7 8" key="1">
    <citation type="submission" date="2025-04" db="UniProtKB">
        <authorList>
            <consortium name="RefSeq"/>
        </authorList>
    </citation>
    <scope>IDENTIFICATION</scope>
</reference>
<feature type="transmembrane region" description="Helical" evidence="5">
    <location>
        <begin position="239"/>
        <end position="259"/>
    </location>
</feature>
<sequence length="342" mass="38179">MMAGTFIHRTLIQPITFVKQNSFLFKLRNCSKNVLYKEIACTSSKRLYSEFSLLCRLYGTSENYIRNFSTYTRHWVTTLSFNNFKMNSKGSHLRLLSTNNFYHGPFSTSLIHSSPIQGDKGLPLLACFSRPTAAALRCKHTMPRVPPTRMNGVYEIEGAITDREAAKQFVYALNINERKHLYEELANFHGESVTLTDPAQEKPTRQQLKQVALHQMFPFIGFGFLDNFLMIVAGEYIDVTLGVTFGISTMAAAALGNLISDIAGLGSAHYVEILAAKVGMKNPHLSPAQVDMGSTKFASNMGKIIGVTIGCLLGMFPLLFFKDDKEDNKATSEKKDSPETEK</sequence>
<dbReference type="GO" id="GO:0005739">
    <property type="term" value="C:mitochondrion"/>
    <property type="evidence" value="ECO:0007669"/>
    <property type="project" value="TreeGrafter"/>
</dbReference>
<gene>
    <name evidence="7 8" type="primary">LOC106063074</name>
</gene>
<evidence type="ECO:0000313" key="7">
    <source>
        <dbReference type="RefSeq" id="XP_055886493.1"/>
    </source>
</evidence>
<keyword evidence="6" id="KW-1185">Reference proteome</keyword>
<evidence type="ECO:0000313" key="8">
    <source>
        <dbReference type="RefSeq" id="XP_055886494.1"/>
    </source>
</evidence>
<dbReference type="PANTHER" id="PTHR21706:SF15">
    <property type="entry name" value="TRANSMEMBRANE PROTEIN 65"/>
    <property type="match status" value="1"/>
</dbReference>
<dbReference type="OrthoDB" id="430821at2759"/>
<keyword evidence="2 5" id="KW-0812">Transmembrane</keyword>
<dbReference type="GeneID" id="106063074"/>
<dbReference type="GO" id="GO:0016020">
    <property type="term" value="C:membrane"/>
    <property type="evidence" value="ECO:0007669"/>
    <property type="project" value="UniProtKB-SubCell"/>
</dbReference>
<feature type="transmembrane region" description="Helical" evidence="5">
    <location>
        <begin position="211"/>
        <end position="233"/>
    </location>
</feature>
<evidence type="ECO:0000313" key="6">
    <source>
        <dbReference type="Proteomes" id="UP001165740"/>
    </source>
</evidence>
<keyword evidence="3 5" id="KW-1133">Transmembrane helix</keyword>
<evidence type="ECO:0000256" key="2">
    <source>
        <dbReference type="ARBA" id="ARBA00022692"/>
    </source>
</evidence>
<evidence type="ECO:0000256" key="3">
    <source>
        <dbReference type="ARBA" id="ARBA00022989"/>
    </source>
</evidence>
<protein>
    <submittedName>
        <fullName evidence="7">Transmembrane protein 65-like isoform X1</fullName>
    </submittedName>
    <submittedName>
        <fullName evidence="8">Transmembrane protein 65-like isoform X2</fullName>
    </submittedName>
</protein>
<dbReference type="AlphaFoldDB" id="A0A9W3AH02"/>
<dbReference type="Pfam" id="PF10507">
    <property type="entry name" value="TMEM65"/>
    <property type="match status" value="1"/>
</dbReference>
<dbReference type="PANTHER" id="PTHR21706">
    <property type="entry name" value="TRANSMEMBRANE PROTEIN 65"/>
    <property type="match status" value="1"/>
</dbReference>
<dbReference type="RefSeq" id="XP_055886494.1">
    <property type="nucleotide sequence ID" value="XM_056030519.1"/>
</dbReference>
<dbReference type="Proteomes" id="UP001165740">
    <property type="component" value="Chromosome 5"/>
</dbReference>
<keyword evidence="4 5" id="KW-0472">Membrane</keyword>
<proteinExistence type="predicted"/>
<comment type="subcellular location">
    <subcellularLocation>
        <location evidence="1">Membrane</location>
        <topology evidence="1">Multi-pass membrane protein</topology>
    </subcellularLocation>
</comment>